<evidence type="ECO:0000256" key="8">
    <source>
        <dbReference type="ARBA" id="ARBA00038436"/>
    </source>
</evidence>
<evidence type="ECO:0000256" key="9">
    <source>
        <dbReference type="RuleBase" id="RU369079"/>
    </source>
</evidence>
<evidence type="ECO:0000256" key="3">
    <source>
        <dbReference type="ARBA" id="ARBA00022475"/>
    </source>
</evidence>
<dbReference type="RefSeq" id="WP_275706367.1">
    <property type="nucleotide sequence ID" value="NZ_JAKLTN010000001.1"/>
</dbReference>
<keyword evidence="4 9" id="KW-0997">Cell inner membrane</keyword>
<feature type="transmembrane region" description="Helical" evidence="9">
    <location>
        <begin position="53"/>
        <end position="70"/>
    </location>
</feature>
<feature type="transmembrane region" description="Helical" evidence="9">
    <location>
        <begin position="91"/>
        <end position="116"/>
    </location>
</feature>
<evidence type="ECO:0000259" key="10">
    <source>
        <dbReference type="Pfam" id="PF04290"/>
    </source>
</evidence>
<protein>
    <recommendedName>
        <fullName evidence="9">TRAP transporter small permease protein</fullName>
    </recommendedName>
</protein>
<evidence type="ECO:0000256" key="2">
    <source>
        <dbReference type="ARBA" id="ARBA00022448"/>
    </source>
</evidence>
<comment type="subunit">
    <text evidence="9">The complex comprises the extracytoplasmic solute receptor protein and the two transmembrane proteins.</text>
</comment>
<feature type="transmembrane region" description="Helical" evidence="9">
    <location>
        <begin position="136"/>
        <end position="154"/>
    </location>
</feature>
<comment type="subcellular location">
    <subcellularLocation>
        <location evidence="1 9">Cell inner membrane</location>
        <topology evidence="1 9">Multi-pass membrane protein</topology>
    </subcellularLocation>
</comment>
<dbReference type="InterPro" id="IPR007387">
    <property type="entry name" value="TRAP_DctQ"/>
</dbReference>
<keyword evidence="7 9" id="KW-0472">Membrane</keyword>
<reference evidence="11" key="1">
    <citation type="submission" date="2022-01" db="EMBL/GenBank/DDBJ databases">
        <authorList>
            <person name="Jo J.-H."/>
            <person name="Im W.-T."/>
        </authorList>
    </citation>
    <scope>NUCLEOTIDE SEQUENCE</scope>
    <source>
        <strain evidence="11">XY25</strain>
    </source>
</reference>
<name>A0ABS9JX11_9RHOO</name>
<keyword evidence="3" id="KW-1003">Cell membrane</keyword>
<feature type="domain" description="Tripartite ATP-independent periplasmic transporters DctQ component" evidence="10">
    <location>
        <begin position="31"/>
        <end position="160"/>
    </location>
</feature>
<evidence type="ECO:0000256" key="7">
    <source>
        <dbReference type="ARBA" id="ARBA00023136"/>
    </source>
</evidence>
<accession>A0ABS9JX11</accession>
<evidence type="ECO:0000256" key="6">
    <source>
        <dbReference type="ARBA" id="ARBA00022989"/>
    </source>
</evidence>
<evidence type="ECO:0000313" key="12">
    <source>
        <dbReference type="Proteomes" id="UP001165384"/>
    </source>
</evidence>
<dbReference type="InterPro" id="IPR055348">
    <property type="entry name" value="DctQ"/>
</dbReference>
<keyword evidence="2 9" id="KW-0813">Transport</keyword>
<dbReference type="PANTHER" id="PTHR35011">
    <property type="entry name" value="2,3-DIKETO-L-GULONATE TRAP TRANSPORTER SMALL PERMEASE PROTEIN YIAM"/>
    <property type="match status" value="1"/>
</dbReference>
<gene>
    <name evidence="11" type="ORF">LZ012_00350</name>
</gene>
<comment type="similarity">
    <text evidence="8 9">Belongs to the TRAP transporter small permease family.</text>
</comment>
<evidence type="ECO:0000256" key="4">
    <source>
        <dbReference type="ARBA" id="ARBA00022519"/>
    </source>
</evidence>
<keyword evidence="12" id="KW-1185">Reference proteome</keyword>
<organism evidence="11 12">
    <name type="scientific">Dechloromonas hankyongensis</name>
    <dbReference type="NCBI Taxonomy" id="2908002"/>
    <lineage>
        <taxon>Bacteria</taxon>
        <taxon>Pseudomonadati</taxon>
        <taxon>Pseudomonadota</taxon>
        <taxon>Betaproteobacteria</taxon>
        <taxon>Rhodocyclales</taxon>
        <taxon>Azonexaceae</taxon>
        <taxon>Dechloromonas</taxon>
    </lineage>
</organism>
<dbReference type="PANTHER" id="PTHR35011:SF4">
    <property type="entry name" value="SLL1102 PROTEIN"/>
    <property type="match status" value="1"/>
</dbReference>
<keyword evidence="6 9" id="KW-1133">Transmembrane helix</keyword>
<sequence length="179" mass="20540">MKPLLKLSTFIDGLNLQFGKLADWLVLLPCLISAGNAMVRYAFDYSSNGWLKVQWYMFAGIVLLGASYPLKLNEHVRVDVLYGRLSPKLRAWIDLLGFVFFLLPACFLLMKMSWSFFELSYHTNEVSSNAGGLTRWWVKFVLPLGFGLLTLQGLSELIKRIGYLTGQYNMDTHYERPLQ</sequence>
<dbReference type="Proteomes" id="UP001165384">
    <property type="component" value="Unassembled WGS sequence"/>
</dbReference>
<keyword evidence="5 9" id="KW-0812">Transmembrane</keyword>
<comment type="caution">
    <text evidence="11">The sequence shown here is derived from an EMBL/GenBank/DDBJ whole genome shotgun (WGS) entry which is preliminary data.</text>
</comment>
<evidence type="ECO:0000256" key="1">
    <source>
        <dbReference type="ARBA" id="ARBA00004429"/>
    </source>
</evidence>
<evidence type="ECO:0000256" key="5">
    <source>
        <dbReference type="ARBA" id="ARBA00022692"/>
    </source>
</evidence>
<evidence type="ECO:0000313" key="11">
    <source>
        <dbReference type="EMBL" id="MCG2575438.1"/>
    </source>
</evidence>
<proteinExistence type="inferred from homology"/>
<feature type="transmembrane region" description="Helical" evidence="9">
    <location>
        <begin position="21"/>
        <end position="41"/>
    </location>
</feature>
<dbReference type="EMBL" id="JAKLTN010000001">
    <property type="protein sequence ID" value="MCG2575438.1"/>
    <property type="molecule type" value="Genomic_DNA"/>
</dbReference>
<comment type="function">
    <text evidence="9">Part of the tripartite ATP-independent periplasmic (TRAP) transport system.</text>
</comment>
<dbReference type="Pfam" id="PF04290">
    <property type="entry name" value="DctQ"/>
    <property type="match status" value="1"/>
</dbReference>